<evidence type="ECO:0000313" key="7">
    <source>
        <dbReference type="EMBL" id="MFC3208171.1"/>
    </source>
</evidence>
<accession>A0ABV7KEG5</accession>
<gene>
    <name evidence="7" type="ORF">ACFOHJ_18260</name>
</gene>
<evidence type="ECO:0000313" key="8">
    <source>
        <dbReference type="Proteomes" id="UP001595583"/>
    </source>
</evidence>
<dbReference type="RefSeq" id="WP_378223098.1">
    <property type="nucleotide sequence ID" value="NZ_JBHRTK010000017.1"/>
</dbReference>
<feature type="domain" description="Solute-binding protein family 5" evidence="6">
    <location>
        <begin position="97"/>
        <end position="446"/>
    </location>
</feature>
<feature type="transmembrane region" description="Helical" evidence="5">
    <location>
        <begin position="21"/>
        <end position="40"/>
    </location>
</feature>
<proteinExistence type="inferred from homology"/>
<dbReference type="Gene3D" id="3.90.76.10">
    <property type="entry name" value="Dipeptide-binding Protein, Domain 1"/>
    <property type="match status" value="1"/>
</dbReference>
<protein>
    <submittedName>
        <fullName evidence="7">ABC transporter substrate-binding protein</fullName>
    </submittedName>
</protein>
<keyword evidence="5" id="KW-0812">Transmembrane</keyword>
<name>A0ABV7KEG5_9HYPH</name>
<evidence type="ECO:0000259" key="6">
    <source>
        <dbReference type="Pfam" id="PF00496"/>
    </source>
</evidence>
<dbReference type="InterPro" id="IPR039424">
    <property type="entry name" value="SBP_5"/>
</dbReference>
<comment type="subcellular location">
    <subcellularLocation>
        <location evidence="1">Periplasm</location>
    </subcellularLocation>
</comment>
<reference evidence="8" key="1">
    <citation type="journal article" date="2019" name="Int. J. Syst. Evol. Microbiol.">
        <title>The Global Catalogue of Microorganisms (GCM) 10K type strain sequencing project: providing services to taxonomists for standard genome sequencing and annotation.</title>
        <authorList>
            <consortium name="The Broad Institute Genomics Platform"/>
            <consortium name="The Broad Institute Genome Sequencing Center for Infectious Disease"/>
            <person name="Wu L."/>
            <person name="Ma J."/>
        </authorList>
    </citation>
    <scope>NUCLEOTIDE SEQUENCE [LARGE SCALE GENOMIC DNA]</scope>
    <source>
        <strain evidence="8">KCTC 52165</strain>
    </source>
</reference>
<evidence type="ECO:0000256" key="1">
    <source>
        <dbReference type="ARBA" id="ARBA00004418"/>
    </source>
</evidence>
<dbReference type="SUPFAM" id="SSF53850">
    <property type="entry name" value="Periplasmic binding protein-like II"/>
    <property type="match status" value="1"/>
</dbReference>
<comment type="similarity">
    <text evidence="2">Belongs to the bacterial solute-binding protein 5 family.</text>
</comment>
<dbReference type="PIRSF" id="PIRSF002741">
    <property type="entry name" value="MppA"/>
    <property type="match status" value="1"/>
</dbReference>
<dbReference type="Proteomes" id="UP001595583">
    <property type="component" value="Unassembled WGS sequence"/>
</dbReference>
<dbReference type="InterPro" id="IPR006311">
    <property type="entry name" value="TAT_signal"/>
</dbReference>
<dbReference type="InterPro" id="IPR000914">
    <property type="entry name" value="SBP_5_dom"/>
</dbReference>
<dbReference type="Gene3D" id="3.40.190.10">
    <property type="entry name" value="Periplasmic binding protein-like II"/>
    <property type="match status" value="1"/>
</dbReference>
<dbReference type="PANTHER" id="PTHR30290:SF10">
    <property type="entry name" value="PERIPLASMIC OLIGOPEPTIDE-BINDING PROTEIN-RELATED"/>
    <property type="match status" value="1"/>
</dbReference>
<evidence type="ECO:0000256" key="2">
    <source>
        <dbReference type="ARBA" id="ARBA00005695"/>
    </source>
</evidence>
<evidence type="ECO:0000256" key="4">
    <source>
        <dbReference type="ARBA" id="ARBA00022729"/>
    </source>
</evidence>
<keyword evidence="4" id="KW-0732">Signal</keyword>
<evidence type="ECO:0000256" key="3">
    <source>
        <dbReference type="ARBA" id="ARBA00022448"/>
    </source>
</evidence>
<sequence>MSDEYDYLAKLARQGRLSRRAFLGRAVALGASAAIAGSLADRAFAQSPIKGGLLKAGLRGGASSDSLDPALISSQLPINFCKMWGEFLARMTPNAELENLIAEEFGASDQGRTWTIKIRDGIEFHNGKTVTAEDVAATLRRHSDEKSQSGAYGILKNITDIKADGREVIVSLATPDVDFPYLMTDYHLVIQPNGGVDNPAAGISAGPYKVTVNQPGIRHGGEKFRNYWQGDILGHADQIEIIVINDATARIAALQGNQVHMIDGLEPKVVDLVKRVPGVTVETVTGKSLNVFNMFCDTAPFSDNNMRMALKLAMDREQMLNRVLRGYGEVGNDFPVNSAYPLFSDDIPQREFDPDQARHYYKKSGHSGPIVLRTSDVAFPGAIDAAQLYQQTCAQAGITVEVKREPSDGYFAEVWNKQPFSLSEWSGRASQDQMYSTAYLSGAEWNDTRFSNETFDQLIMAARGEFDQAKRKQMYHDAAMVLKDTGGLIVPYFNQWINAVASDKVGGWVKDPNDDMSNGYALARCWLKA</sequence>
<keyword evidence="5" id="KW-0472">Membrane</keyword>
<organism evidence="7 8">
    <name type="scientific">Aquamicrobium soli</name>
    <dbReference type="NCBI Taxonomy" id="1811518"/>
    <lineage>
        <taxon>Bacteria</taxon>
        <taxon>Pseudomonadati</taxon>
        <taxon>Pseudomonadota</taxon>
        <taxon>Alphaproteobacteria</taxon>
        <taxon>Hyphomicrobiales</taxon>
        <taxon>Phyllobacteriaceae</taxon>
        <taxon>Aquamicrobium</taxon>
    </lineage>
</organism>
<dbReference type="PROSITE" id="PS51318">
    <property type="entry name" value="TAT"/>
    <property type="match status" value="1"/>
</dbReference>
<dbReference type="Pfam" id="PF00496">
    <property type="entry name" value="SBP_bac_5"/>
    <property type="match status" value="1"/>
</dbReference>
<dbReference type="InterPro" id="IPR030678">
    <property type="entry name" value="Peptide/Ni-bd"/>
</dbReference>
<dbReference type="EMBL" id="JBHRTK010000017">
    <property type="protein sequence ID" value="MFC3208171.1"/>
    <property type="molecule type" value="Genomic_DNA"/>
</dbReference>
<dbReference type="PANTHER" id="PTHR30290">
    <property type="entry name" value="PERIPLASMIC BINDING COMPONENT OF ABC TRANSPORTER"/>
    <property type="match status" value="1"/>
</dbReference>
<evidence type="ECO:0000256" key="5">
    <source>
        <dbReference type="SAM" id="Phobius"/>
    </source>
</evidence>
<dbReference type="CDD" id="cd08503">
    <property type="entry name" value="PBP2_NikA_DppA_OppA_like_17"/>
    <property type="match status" value="1"/>
</dbReference>
<keyword evidence="8" id="KW-1185">Reference proteome</keyword>
<comment type="caution">
    <text evidence="7">The sequence shown here is derived from an EMBL/GenBank/DDBJ whole genome shotgun (WGS) entry which is preliminary data.</text>
</comment>
<keyword evidence="5" id="KW-1133">Transmembrane helix</keyword>
<keyword evidence="3" id="KW-0813">Transport</keyword>
<dbReference type="Gene3D" id="3.10.105.10">
    <property type="entry name" value="Dipeptide-binding Protein, Domain 3"/>
    <property type="match status" value="1"/>
</dbReference>